<reference evidence="2" key="1">
    <citation type="submission" date="2025-08" db="UniProtKB">
        <authorList>
            <consortium name="RefSeq"/>
        </authorList>
    </citation>
    <scope>IDENTIFICATION</scope>
</reference>
<dbReference type="Proteomes" id="UP000079169">
    <property type="component" value="Unplaced"/>
</dbReference>
<keyword evidence="1" id="KW-1185">Reference proteome</keyword>
<dbReference type="RefSeq" id="XP_026677581.1">
    <property type="nucleotide sequence ID" value="XM_026821780.1"/>
</dbReference>
<dbReference type="AlphaFoldDB" id="A0A3Q0IMP2"/>
<accession>A0A3Q0IMP2</accession>
<sequence length="95" mass="10757">MLEEMLPPDSPVVKQLSETRWSAEAEAVTALARSYHHIRNALQNLANDINQKPETKQKATGLININGQIRNLSGDRYLEKYIRKSQCSKSLPPIK</sequence>
<name>A0A3Q0IMP2_DIACI</name>
<evidence type="ECO:0000313" key="1">
    <source>
        <dbReference type="Proteomes" id="UP000079169"/>
    </source>
</evidence>
<proteinExistence type="predicted"/>
<protein>
    <submittedName>
        <fullName evidence="2">Uncharacterized protein LOC113466405 isoform X2</fullName>
    </submittedName>
</protein>
<dbReference type="GeneID" id="113466405"/>
<evidence type="ECO:0000313" key="2">
    <source>
        <dbReference type="RefSeq" id="XP_026677581.1"/>
    </source>
</evidence>
<organism evidence="1 2">
    <name type="scientific">Diaphorina citri</name>
    <name type="common">Asian citrus psyllid</name>
    <dbReference type="NCBI Taxonomy" id="121845"/>
    <lineage>
        <taxon>Eukaryota</taxon>
        <taxon>Metazoa</taxon>
        <taxon>Ecdysozoa</taxon>
        <taxon>Arthropoda</taxon>
        <taxon>Hexapoda</taxon>
        <taxon>Insecta</taxon>
        <taxon>Pterygota</taxon>
        <taxon>Neoptera</taxon>
        <taxon>Paraneoptera</taxon>
        <taxon>Hemiptera</taxon>
        <taxon>Sternorrhyncha</taxon>
        <taxon>Psylloidea</taxon>
        <taxon>Psyllidae</taxon>
        <taxon>Diaphorininae</taxon>
        <taxon>Diaphorina</taxon>
    </lineage>
</organism>
<gene>
    <name evidence="2" type="primary">LOC113466405</name>
</gene>